<dbReference type="EMBL" id="PZQS01000004">
    <property type="protein sequence ID" value="PVD32618.1"/>
    <property type="molecule type" value="Genomic_DNA"/>
</dbReference>
<accession>A0A2T7PGS9</accession>
<gene>
    <name evidence="1" type="ORF">C0Q70_08060</name>
</gene>
<sequence>MVGKRLMHYPKITAWRQNLSRHETAAGFLLASGPEESMASCGEQQNLVTSSWRLQSTKIASAHKLAYFYLPCADVPYLKLYKSRNQSADVTSVLVISFPPITDDRFGLPVALRSEDRPRQQLVCDR</sequence>
<reference evidence="1 2" key="1">
    <citation type="submission" date="2018-04" db="EMBL/GenBank/DDBJ databases">
        <title>The genome of golden apple snail Pomacea canaliculata provides insight into stress tolerance and invasive adaptation.</title>
        <authorList>
            <person name="Liu C."/>
            <person name="Liu B."/>
            <person name="Ren Y."/>
            <person name="Zhang Y."/>
            <person name="Wang H."/>
            <person name="Li S."/>
            <person name="Jiang F."/>
            <person name="Yin L."/>
            <person name="Zhang G."/>
            <person name="Qian W."/>
            <person name="Fan W."/>
        </authorList>
    </citation>
    <scope>NUCLEOTIDE SEQUENCE [LARGE SCALE GENOMIC DNA]</scope>
    <source>
        <strain evidence="1">SZHN2017</strain>
        <tissue evidence="1">Muscle</tissue>
    </source>
</reference>
<organism evidence="1 2">
    <name type="scientific">Pomacea canaliculata</name>
    <name type="common">Golden apple snail</name>
    <dbReference type="NCBI Taxonomy" id="400727"/>
    <lineage>
        <taxon>Eukaryota</taxon>
        <taxon>Metazoa</taxon>
        <taxon>Spiralia</taxon>
        <taxon>Lophotrochozoa</taxon>
        <taxon>Mollusca</taxon>
        <taxon>Gastropoda</taxon>
        <taxon>Caenogastropoda</taxon>
        <taxon>Architaenioglossa</taxon>
        <taxon>Ampullarioidea</taxon>
        <taxon>Ampullariidae</taxon>
        <taxon>Pomacea</taxon>
    </lineage>
</organism>
<proteinExistence type="predicted"/>
<name>A0A2T7PGS9_POMCA</name>
<comment type="caution">
    <text evidence="1">The sequence shown here is derived from an EMBL/GenBank/DDBJ whole genome shotgun (WGS) entry which is preliminary data.</text>
</comment>
<protein>
    <submittedName>
        <fullName evidence="1">Uncharacterized protein</fullName>
    </submittedName>
</protein>
<evidence type="ECO:0000313" key="2">
    <source>
        <dbReference type="Proteomes" id="UP000245119"/>
    </source>
</evidence>
<keyword evidence="2" id="KW-1185">Reference proteome</keyword>
<evidence type="ECO:0000313" key="1">
    <source>
        <dbReference type="EMBL" id="PVD32618.1"/>
    </source>
</evidence>
<dbReference type="AlphaFoldDB" id="A0A2T7PGS9"/>
<dbReference type="Proteomes" id="UP000245119">
    <property type="component" value="Linkage Group LG4"/>
</dbReference>